<evidence type="ECO:0000313" key="10">
    <source>
        <dbReference type="Proteomes" id="UP000028631"/>
    </source>
</evidence>
<feature type="active site" description="Acyl-thioester intermediate" evidence="5">
    <location>
        <position position="97"/>
    </location>
</feature>
<dbReference type="Proteomes" id="UP000028631">
    <property type="component" value="Unassembled WGS sequence"/>
</dbReference>
<sequence>MSNENSMTRDDPVVIVSAVRTPMGGFQGDLKSLSAPELGAAAIRAAVERGGIAPEDVEQVLFGCVLSAGLGQAPARQAALGAGLATSTRCTTLNKMCGSGMQAVILGHDMLLAGSAEIVVAGGMESMSNAPYLLDRARSGYRMGHGRVLDHMFLDGLEDAYEPGRLMGTYAEQCAQTHNFSRETQDAFALSSLTRAQEAISQGWFDAEIVPLTVMVGKVQEQISQDEQPPKARPDKIPTLKPAFREGGTVTAANSSSISDGAAALLLMRRSTAQQRGLKPLAIIHGHADFADEPGLFPTAPIGAIKQLTKDLRLSLQDIDLYEINEAFAVVTLVAMSQLDLPHEKVNIHGGACALGHPIGASGARILVTLLNALRRKQLRRGVAAICIGGGEATAIAVEVMY</sequence>
<dbReference type="Pfam" id="PF00108">
    <property type="entry name" value="Thiolase_N"/>
    <property type="match status" value="1"/>
</dbReference>
<dbReference type="NCBIfam" id="TIGR01930">
    <property type="entry name" value="AcCoA-C-Actrans"/>
    <property type="match status" value="1"/>
</dbReference>
<dbReference type="AlphaFoldDB" id="A0A085VLZ0"/>
<evidence type="ECO:0000313" key="9">
    <source>
        <dbReference type="EMBL" id="KFE56453.1"/>
    </source>
</evidence>
<dbReference type="Gene3D" id="3.40.47.10">
    <property type="match status" value="2"/>
</dbReference>
<dbReference type="PATRIC" id="fig|317.175.peg.1871"/>
<feature type="domain" description="Thiolase N-terminal" evidence="7">
    <location>
        <begin position="13"/>
        <end position="271"/>
    </location>
</feature>
<evidence type="ECO:0000256" key="4">
    <source>
        <dbReference type="ARBA" id="ARBA00048527"/>
    </source>
</evidence>
<feature type="domain" description="Thiolase C-terminal" evidence="8">
    <location>
        <begin position="278"/>
        <end position="399"/>
    </location>
</feature>
<dbReference type="InterPro" id="IPR020617">
    <property type="entry name" value="Thiolase_C"/>
</dbReference>
<comment type="catalytic activity">
    <reaction evidence="4">
        <text>succinyl-CoA + acetyl-CoA = 3-oxoadipyl-CoA + CoA</text>
        <dbReference type="Rhea" id="RHEA:19481"/>
        <dbReference type="ChEBI" id="CHEBI:57287"/>
        <dbReference type="ChEBI" id="CHEBI:57288"/>
        <dbReference type="ChEBI" id="CHEBI:57292"/>
        <dbReference type="ChEBI" id="CHEBI:57348"/>
        <dbReference type="EC" id="2.3.1.174"/>
    </reaction>
</comment>
<dbReference type="EMBL" id="JPQU01000027">
    <property type="protein sequence ID" value="KFE56453.1"/>
    <property type="molecule type" value="Genomic_DNA"/>
</dbReference>
<dbReference type="PIRSF" id="PIRSF000429">
    <property type="entry name" value="Ac-CoA_Ac_transf"/>
    <property type="match status" value="1"/>
</dbReference>
<dbReference type="GO" id="GO:0044281">
    <property type="term" value="P:small molecule metabolic process"/>
    <property type="evidence" value="ECO:0007669"/>
    <property type="project" value="UniProtKB-ARBA"/>
</dbReference>
<dbReference type="PANTHER" id="PTHR18919">
    <property type="entry name" value="ACETYL-COA C-ACYLTRANSFERASE"/>
    <property type="match status" value="1"/>
</dbReference>
<evidence type="ECO:0000259" key="8">
    <source>
        <dbReference type="Pfam" id="PF02803"/>
    </source>
</evidence>
<comment type="similarity">
    <text evidence="1 6">Belongs to the thiolase-like superfamily. Thiolase family.</text>
</comment>
<feature type="active site" description="Proton acceptor" evidence="5">
    <location>
        <position position="357"/>
    </location>
</feature>
<name>A0A085VLZ0_PSESX</name>
<dbReference type="InterPro" id="IPR016039">
    <property type="entry name" value="Thiolase-like"/>
</dbReference>
<dbReference type="PANTHER" id="PTHR18919:SF138">
    <property type="entry name" value="ACETYL-COA C-ACETYLTRANSFERASE"/>
    <property type="match status" value="1"/>
</dbReference>
<dbReference type="FunFam" id="3.40.47.10:FF:000010">
    <property type="entry name" value="Acetyl-CoA acetyltransferase (Thiolase)"/>
    <property type="match status" value="1"/>
</dbReference>
<evidence type="ECO:0000259" key="7">
    <source>
        <dbReference type="Pfam" id="PF00108"/>
    </source>
</evidence>
<accession>A0A085VLZ0</accession>
<dbReference type="InterPro" id="IPR020615">
    <property type="entry name" value="Thiolase_acyl_enz_int_AS"/>
</dbReference>
<dbReference type="SUPFAM" id="SSF53901">
    <property type="entry name" value="Thiolase-like"/>
    <property type="match status" value="2"/>
</dbReference>
<keyword evidence="10" id="KW-1185">Reference proteome</keyword>
<feature type="active site" description="Proton acceptor" evidence="5">
    <location>
        <position position="387"/>
    </location>
</feature>
<dbReference type="EC" id="2.3.1.9" evidence="9"/>
<evidence type="ECO:0000256" key="1">
    <source>
        <dbReference type="ARBA" id="ARBA00010982"/>
    </source>
</evidence>
<dbReference type="GO" id="GO:0003985">
    <property type="term" value="F:acetyl-CoA C-acetyltransferase activity"/>
    <property type="evidence" value="ECO:0007669"/>
    <property type="project" value="UniProtKB-EC"/>
</dbReference>
<evidence type="ECO:0000256" key="6">
    <source>
        <dbReference type="RuleBase" id="RU003557"/>
    </source>
</evidence>
<comment type="caution">
    <text evidence="9">The sequence shown here is derived from an EMBL/GenBank/DDBJ whole genome shotgun (WGS) entry which is preliminary data.</text>
</comment>
<evidence type="ECO:0000256" key="2">
    <source>
        <dbReference type="ARBA" id="ARBA00022679"/>
    </source>
</evidence>
<organism evidence="9 10">
    <name type="scientific">Pseudomonas syringae</name>
    <dbReference type="NCBI Taxonomy" id="317"/>
    <lineage>
        <taxon>Bacteria</taxon>
        <taxon>Pseudomonadati</taxon>
        <taxon>Pseudomonadota</taxon>
        <taxon>Gammaproteobacteria</taxon>
        <taxon>Pseudomonadales</taxon>
        <taxon>Pseudomonadaceae</taxon>
        <taxon>Pseudomonas</taxon>
    </lineage>
</organism>
<keyword evidence="2 6" id="KW-0808">Transferase</keyword>
<dbReference type="InterPro" id="IPR020616">
    <property type="entry name" value="Thiolase_N"/>
</dbReference>
<evidence type="ECO:0000256" key="5">
    <source>
        <dbReference type="PIRSR" id="PIRSR000429-1"/>
    </source>
</evidence>
<reference evidence="9 10" key="1">
    <citation type="submission" date="2014-07" db="EMBL/GenBank/DDBJ databases">
        <title>Draft Genome Sequences of Environmental Pseudomonas syringae strains.</title>
        <authorList>
            <person name="Baltrus D.A."/>
            <person name="Berge O."/>
            <person name="Morris C."/>
        </authorList>
    </citation>
    <scope>NUCLEOTIDE SEQUENCE [LARGE SCALE GENOMIC DNA]</scope>
    <source>
        <strain evidence="9 10">GAW0119</strain>
    </source>
</reference>
<evidence type="ECO:0000256" key="3">
    <source>
        <dbReference type="ARBA" id="ARBA00023315"/>
    </source>
</evidence>
<dbReference type="InterPro" id="IPR020610">
    <property type="entry name" value="Thiolase_AS"/>
</dbReference>
<proteinExistence type="inferred from homology"/>
<dbReference type="PROSITE" id="PS00099">
    <property type="entry name" value="THIOLASE_3"/>
    <property type="match status" value="1"/>
</dbReference>
<gene>
    <name evidence="9" type="ORF">IV01_09030</name>
</gene>
<dbReference type="PROSITE" id="PS00098">
    <property type="entry name" value="THIOLASE_1"/>
    <property type="match status" value="1"/>
</dbReference>
<protein>
    <submittedName>
        <fullName evidence="9">Acetyl-CoA acetyltransferase</fullName>
        <ecNumber evidence="9">2.3.1.9</ecNumber>
    </submittedName>
</protein>
<dbReference type="GO" id="GO:0033812">
    <property type="term" value="F:3-oxoadipyl-CoA thiolase activity"/>
    <property type="evidence" value="ECO:0007669"/>
    <property type="project" value="UniProtKB-EC"/>
</dbReference>
<dbReference type="CDD" id="cd00751">
    <property type="entry name" value="thiolase"/>
    <property type="match status" value="1"/>
</dbReference>
<keyword evidence="3 6" id="KW-0012">Acyltransferase</keyword>
<dbReference type="InterPro" id="IPR002155">
    <property type="entry name" value="Thiolase"/>
</dbReference>
<dbReference type="Pfam" id="PF02803">
    <property type="entry name" value="Thiolase_C"/>
    <property type="match status" value="1"/>
</dbReference>